<dbReference type="RefSeq" id="WP_048694026.1">
    <property type="nucleotide sequence ID" value="NZ_KQ130498.1"/>
</dbReference>
<evidence type="ECO:0000259" key="1">
    <source>
        <dbReference type="PROSITE" id="PS50801"/>
    </source>
</evidence>
<keyword evidence="3" id="KW-1185">Reference proteome</keyword>
<dbReference type="Gene3D" id="3.30.750.24">
    <property type="entry name" value="STAS domain"/>
    <property type="match status" value="1"/>
</dbReference>
<dbReference type="CDD" id="cd07043">
    <property type="entry name" value="STAS_anti-anti-sigma_factors"/>
    <property type="match status" value="1"/>
</dbReference>
<dbReference type="InterPro" id="IPR002645">
    <property type="entry name" value="STAS_dom"/>
</dbReference>
<dbReference type="PROSITE" id="PS50801">
    <property type="entry name" value="STAS"/>
    <property type="match status" value="1"/>
</dbReference>
<dbReference type="InterPro" id="IPR036513">
    <property type="entry name" value="STAS_dom_sf"/>
</dbReference>
<dbReference type="Pfam" id="PF13466">
    <property type="entry name" value="STAS_2"/>
    <property type="match status" value="1"/>
</dbReference>
<sequence length="92" mass="10420">MTQYTRYQLEKIANITKAEEILNDFRELKVLGQNVKLDASQVERIDTSVLQLIVSLKKSLKEQELELEIENANQVVTNAACICGLNKVLSIN</sequence>
<dbReference type="Proteomes" id="UP000037600">
    <property type="component" value="Unassembled WGS sequence"/>
</dbReference>
<evidence type="ECO:0000313" key="2">
    <source>
        <dbReference type="EMBL" id="KMT64397.1"/>
    </source>
</evidence>
<dbReference type="AlphaFoldDB" id="A0A0J8GNN4"/>
<reference evidence="2 3" key="1">
    <citation type="submission" date="2015-04" db="EMBL/GenBank/DDBJ databases">
        <title>Draft Genome Sequence of the Novel Agar-Digesting Marine Bacterium Q1.</title>
        <authorList>
            <person name="Li Y."/>
            <person name="Li D."/>
            <person name="Chen G."/>
            <person name="Du Z."/>
        </authorList>
    </citation>
    <scope>NUCLEOTIDE SEQUENCE [LARGE SCALE GENOMIC DNA]</scope>
    <source>
        <strain evidence="2 3">Q1</strain>
    </source>
</reference>
<comment type="caution">
    <text evidence="2">The sequence shown here is derived from an EMBL/GenBank/DDBJ whole genome shotgun (WGS) entry which is preliminary data.</text>
</comment>
<feature type="domain" description="STAS" evidence="1">
    <location>
        <begin position="33"/>
        <end position="92"/>
    </location>
</feature>
<dbReference type="STRING" id="1513271.XM47_14545"/>
<dbReference type="SUPFAM" id="SSF52091">
    <property type="entry name" value="SpoIIaa-like"/>
    <property type="match status" value="1"/>
</dbReference>
<protein>
    <recommendedName>
        <fullName evidence="1">STAS domain-containing protein</fullName>
    </recommendedName>
</protein>
<accession>A0A0J8GNN4</accession>
<dbReference type="InterPro" id="IPR058548">
    <property type="entry name" value="MlaB-like_STAS"/>
</dbReference>
<evidence type="ECO:0000313" key="3">
    <source>
        <dbReference type="Proteomes" id="UP000037600"/>
    </source>
</evidence>
<name>A0A0J8GNN4_9ALTE</name>
<organism evidence="2 3">
    <name type="scientific">Catenovulum maritimum</name>
    <dbReference type="NCBI Taxonomy" id="1513271"/>
    <lineage>
        <taxon>Bacteria</taxon>
        <taxon>Pseudomonadati</taxon>
        <taxon>Pseudomonadota</taxon>
        <taxon>Gammaproteobacteria</taxon>
        <taxon>Alteromonadales</taxon>
        <taxon>Alteromonadaceae</taxon>
        <taxon>Catenovulum</taxon>
    </lineage>
</organism>
<gene>
    <name evidence="2" type="ORF">XM47_14545</name>
</gene>
<dbReference type="EMBL" id="LAZL01000025">
    <property type="protein sequence ID" value="KMT64397.1"/>
    <property type="molecule type" value="Genomic_DNA"/>
</dbReference>
<proteinExistence type="predicted"/>